<dbReference type="AlphaFoldDB" id="A0A1R4H9M5"/>
<evidence type="ECO:0000313" key="2">
    <source>
        <dbReference type="EMBL" id="SJM92721.1"/>
    </source>
</evidence>
<sequence length="56" mass="6782">MQPTTPAPTLDDIWRLFQETDRKFQETDRIIKESQKETDKRFHKKLHAKSRRLTLA</sequence>
<dbReference type="Proteomes" id="UP000195442">
    <property type="component" value="Unassembled WGS sequence"/>
</dbReference>
<feature type="compositionally biased region" description="Basic residues" evidence="1">
    <location>
        <begin position="41"/>
        <end position="56"/>
    </location>
</feature>
<evidence type="ECO:0000313" key="3">
    <source>
        <dbReference type="Proteomes" id="UP000195442"/>
    </source>
</evidence>
<organism evidence="2 3">
    <name type="scientific">Crenothrix polyspora</name>
    <dbReference type="NCBI Taxonomy" id="360316"/>
    <lineage>
        <taxon>Bacteria</taxon>
        <taxon>Pseudomonadati</taxon>
        <taxon>Pseudomonadota</taxon>
        <taxon>Gammaproteobacteria</taxon>
        <taxon>Methylococcales</taxon>
        <taxon>Crenotrichaceae</taxon>
        <taxon>Crenothrix</taxon>
    </lineage>
</organism>
<reference evidence="3" key="1">
    <citation type="submission" date="2017-02" db="EMBL/GenBank/DDBJ databases">
        <authorList>
            <person name="Daims H."/>
        </authorList>
    </citation>
    <scope>NUCLEOTIDE SEQUENCE [LARGE SCALE GENOMIC DNA]</scope>
</reference>
<dbReference type="EMBL" id="FUKJ01000211">
    <property type="protein sequence ID" value="SJM92721.1"/>
    <property type="molecule type" value="Genomic_DNA"/>
</dbReference>
<evidence type="ECO:0000256" key="1">
    <source>
        <dbReference type="SAM" id="MobiDB-lite"/>
    </source>
</evidence>
<name>A0A1R4H9M5_9GAMM</name>
<gene>
    <name evidence="2" type="ORF">CRENPOLYSF2_2890007</name>
</gene>
<proteinExistence type="predicted"/>
<keyword evidence="3" id="KW-1185">Reference proteome</keyword>
<accession>A0A1R4H9M5</accession>
<protein>
    <submittedName>
        <fullName evidence="2">Uncharacterized protein</fullName>
    </submittedName>
</protein>
<feature type="region of interest" description="Disordered" evidence="1">
    <location>
        <begin position="34"/>
        <end position="56"/>
    </location>
</feature>
<dbReference type="RefSeq" id="WP_256969540.1">
    <property type="nucleotide sequence ID" value="NZ_FUKJ01000211.1"/>
</dbReference>